<dbReference type="SMART" id="SM00857">
    <property type="entry name" value="Resolvase"/>
    <property type="match status" value="1"/>
</dbReference>
<dbReference type="InterPro" id="IPR006119">
    <property type="entry name" value="Resolv_N"/>
</dbReference>
<evidence type="ECO:0000313" key="3">
    <source>
        <dbReference type="EMBL" id="QLH81966.1"/>
    </source>
</evidence>
<dbReference type="OrthoDB" id="24728at2157"/>
<reference evidence="3 4" key="1">
    <citation type="submission" date="2020-07" db="EMBL/GenBank/DDBJ databases">
        <title>Halosimplex litoreum sp. nov. and Halosimplex rubrum sp. nov., isolated from different salt environments.</title>
        <authorList>
            <person name="Cui H."/>
        </authorList>
    </citation>
    <scope>NUCLEOTIDE SEQUENCE [LARGE SCALE GENOMIC DNA]</scope>
    <source>
        <strain evidence="3 4">R2</strain>
    </source>
</reference>
<proteinExistence type="predicted"/>
<protein>
    <submittedName>
        <fullName evidence="3">Recombinase family protein</fullName>
    </submittedName>
</protein>
<dbReference type="InterPro" id="IPR011109">
    <property type="entry name" value="DNA_bind_recombinase_dom"/>
</dbReference>
<evidence type="ECO:0000313" key="4">
    <source>
        <dbReference type="Proteomes" id="UP000509346"/>
    </source>
</evidence>
<dbReference type="Pfam" id="PF00239">
    <property type="entry name" value="Resolvase"/>
    <property type="match status" value="1"/>
</dbReference>
<evidence type="ECO:0000259" key="2">
    <source>
        <dbReference type="PROSITE" id="PS51737"/>
    </source>
</evidence>
<evidence type="ECO:0000259" key="1">
    <source>
        <dbReference type="PROSITE" id="PS51736"/>
    </source>
</evidence>
<keyword evidence="4" id="KW-1185">Reference proteome</keyword>
<dbReference type="Pfam" id="PF07508">
    <property type="entry name" value="Recombinase"/>
    <property type="match status" value="1"/>
</dbReference>
<feature type="domain" description="Recombinase" evidence="2">
    <location>
        <begin position="97"/>
        <end position="202"/>
    </location>
</feature>
<dbReference type="InterPro" id="IPR036162">
    <property type="entry name" value="Resolvase-like_N_sf"/>
</dbReference>
<dbReference type="CDD" id="cd03768">
    <property type="entry name" value="SR_ResInv"/>
    <property type="match status" value="1"/>
</dbReference>
<dbReference type="Proteomes" id="UP000509346">
    <property type="component" value="Chromosome"/>
</dbReference>
<dbReference type="GO" id="GO:0000150">
    <property type="term" value="F:DNA strand exchange activity"/>
    <property type="evidence" value="ECO:0007669"/>
    <property type="project" value="InterPro"/>
</dbReference>
<dbReference type="KEGG" id="hpel:HZS54_10145"/>
<dbReference type="GO" id="GO:0003677">
    <property type="term" value="F:DNA binding"/>
    <property type="evidence" value="ECO:0007669"/>
    <property type="project" value="InterPro"/>
</dbReference>
<dbReference type="AlphaFoldDB" id="A0A7D5P6C6"/>
<dbReference type="SUPFAM" id="SSF53041">
    <property type="entry name" value="Resolvase-like"/>
    <property type="match status" value="1"/>
</dbReference>
<dbReference type="EMBL" id="CP058909">
    <property type="protein sequence ID" value="QLH81966.1"/>
    <property type="molecule type" value="Genomic_DNA"/>
</dbReference>
<dbReference type="PANTHER" id="PTHR30461">
    <property type="entry name" value="DNA-INVERTASE FROM LAMBDOID PROPHAGE"/>
    <property type="match status" value="1"/>
</dbReference>
<gene>
    <name evidence="3" type="ORF">HZS54_10145</name>
</gene>
<dbReference type="InterPro" id="IPR038109">
    <property type="entry name" value="DNA_bind_recomb_sf"/>
</dbReference>
<organism evidence="3 4">
    <name type="scientific">Halosimplex pelagicum</name>
    <dbReference type="NCBI Taxonomy" id="869886"/>
    <lineage>
        <taxon>Archaea</taxon>
        <taxon>Methanobacteriati</taxon>
        <taxon>Methanobacteriota</taxon>
        <taxon>Stenosarchaea group</taxon>
        <taxon>Halobacteria</taxon>
        <taxon>Halobacteriales</taxon>
        <taxon>Haloarculaceae</taxon>
        <taxon>Halosimplex</taxon>
    </lineage>
</organism>
<feature type="domain" description="Resolvase/invertase-type recombinase catalytic" evidence="1">
    <location>
        <begin position="1"/>
        <end position="89"/>
    </location>
</feature>
<dbReference type="Gene3D" id="3.40.50.1390">
    <property type="entry name" value="Resolvase, N-terminal catalytic domain"/>
    <property type="match status" value="1"/>
</dbReference>
<dbReference type="PROSITE" id="PS51736">
    <property type="entry name" value="RECOMBINASES_3"/>
    <property type="match status" value="1"/>
</dbReference>
<dbReference type="PANTHER" id="PTHR30461:SF23">
    <property type="entry name" value="DNA RECOMBINASE-RELATED"/>
    <property type="match status" value="1"/>
</dbReference>
<dbReference type="PROSITE" id="PS51737">
    <property type="entry name" value="RECOMBINASE_DNA_BIND"/>
    <property type="match status" value="1"/>
</dbReference>
<sequence>MLKRARDSLFDVVVFWKLDRFCRSLVDLVKTEEELDKLGVGLHSVTEFLDTTNPVGRFNFRNLASAAELESDLTSQRVKLGMYGLARERKWPNDRPPLGYEKNDDGTLCVDETEKELVRLIFDLYIQERSMPQVSFLLNRRGKTTKRGDSWCRQSVGKVLRNELYIGHYQIADFQATVEEYQILPDAVFDEATAIRFRFKHAQTGMDSSRKQSKAERIINEYRAHQNGDLS</sequence>
<dbReference type="InterPro" id="IPR050639">
    <property type="entry name" value="SSR_resolvase"/>
</dbReference>
<accession>A0A7D5P6C6</accession>
<dbReference type="Gene3D" id="3.90.1750.20">
    <property type="entry name" value="Putative Large Serine Recombinase, Chain B, Domain 2"/>
    <property type="match status" value="1"/>
</dbReference>
<name>A0A7D5P6C6_9EURY</name>